<evidence type="ECO:0000256" key="9">
    <source>
        <dbReference type="PROSITE-ProRule" id="PRU00560"/>
    </source>
</evidence>
<comment type="catalytic activity">
    <reaction evidence="6">
        <text>Couples ATP hydrolysis with the unwinding of duplex DNA by translocating in the 3'-5' direction.</text>
        <dbReference type="EC" id="5.6.2.4"/>
    </reaction>
</comment>
<dbReference type="InterPro" id="IPR014016">
    <property type="entry name" value="UvrD-like_ATP-bd"/>
</dbReference>
<reference evidence="13" key="1">
    <citation type="submission" date="2016-07" db="EMBL/GenBank/DDBJ databases">
        <title>Frankia sp. NRRL B-16219 Genome sequencing.</title>
        <authorList>
            <person name="Ghodhbane-Gtari F."/>
            <person name="Swanson E."/>
            <person name="Gueddou A."/>
            <person name="Louati M."/>
            <person name="Nouioui I."/>
            <person name="Hezbri K."/>
            <person name="Abebe-Akele F."/>
            <person name="Simpson S."/>
            <person name="Morris K."/>
            <person name="Thomas K."/>
            <person name="Gtari M."/>
            <person name="Tisa L.S."/>
        </authorList>
    </citation>
    <scope>NUCLEOTIDE SEQUENCE [LARGE SCALE GENOMIC DNA]</scope>
    <source>
        <strain evidence="13">NRRL B-16219</strain>
    </source>
</reference>
<evidence type="ECO:0000313" key="12">
    <source>
        <dbReference type="EMBL" id="OHV35538.1"/>
    </source>
</evidence>
<sequence>MSNITMSRQFRRRLDIDGSLKQRAWDFLTKLMADPASPGLHIEPIRNSADPRVRTGRVNDNFRAVMFLVAETPEPHFVLAAVAKHDEANALAQRLVLTTNPVSGVLEVIENAEPVVLPGPRPVHGNGTAGWVPQGPLAGFTPRELEDLGLSATLARRAVTCPDEDALVAAAGDERVPPWQADALLALATGTPIHEIHEQLGLSDPETEQAPARPDQADQTRIGVGVGIGIGAGVPTRPASDADVAAALRRPSTLMDFVRIETDSELRRVLDGSFAEWRVFLHPEQRRYAYVRTSGAYRLSGGAGTGKTVVALHRARRLATAPAAPRVVLTTFTRNLADNLAQDLRTLDASVWQGRLGQAGVTVRGIDQLALDVLGIVPADIRAASGGDLLSAGAVPRPLSDTDERTMWTDAARAAGLTGDLARPAFLRGEYRMVVLANDLTTRAQYLRVPRPGRGTRLSRAQRMAIWDAVEAYRRQLSLGQTASYAEIAVLAARCADAFAAAGGPRPADHVVVDEAQDLHPGHWRLLRALVAEGPDDLFLAEDSHQRIYGEKVVLSRYGIQVRGRSRRLTLNYRTTAQNLRFAVGILAGDTDVTDLEGDAEATSGYRSAMSGPAPVLRACSGLTEELDVTAETLRGWFGPPSGPNGNGSSSAVGTGAGTGTGSDDAQGRVEAGSVGILTRSARERDIVAQGLRDRGISAQVIAGHALPGHAGGRDTHRSDAPRLMTMHRAKGLEFSRVVLFGIDRKSVPSERVLATEPDDERDDTLARERFLLYVAASRARDALVVVWAGDASPFLPVPPAGV</sequence>
<keyword evidence="1 9" id="KW-0547">Nucleotide-binding</keyword>
<evidence type="ECO:0000256" key="5">
    <source>
        <dbReference type="ARBA" id="ARBA00023235"/>
    </source>
</evidence>
<dbReference type="PANTHER" id="PTHR11070:SF2">
    <property type="entry name" value="ATP-DEPENDENT DNA HELICASE SRS2"/>
    <property type="match status" value="1"/>
</dbReference>
<dbReference type="Proteomes" id="UP000179769">
    <property type="component" value="Unassembled WGS sequence"/>
</dbReference>
<feature type="region of interest" description="Disordered" evidence="10">
    <location>
        <begin position="636"/>
        <end position="669"/>
    </location>
</feature>
<dbReference type="InterPro" id="IPR014017">
    <property type="entry name" value="DNA_helicase_UvrD-like_C"/>
</dbReference>
<evidence type="ECO:0000256" key="2">
    <source>
        <dbReference type="ARBA" id="ARBA00022801"/>
    </source>
</evidence>
<evidence type="ECO:0000256" key="7">
    <source>
        <dbReference type="ARBA" id="ARBA00034808"/>
    </source>
</evidence>
<dbReference type="Pfam" id="PF00580">
    <property type="entry name" value="UvrD-helicase"/>
    <property type="match status" value="1"/>
</dbReference>
<dbReference type="OrthoDB" id="3196525at2"/>
<dbReference type="AlphaFoldDB" id="A0A1S1QL99"/>
<dbReference type="RefSeq" id="WP_071062124.1">
    <property type="nucleotide sequence ID" value="NZ_MAXA01000125.1"/>
</dbReference>
<accession>A0A1S1QL99</accession>
<keyword evidence="3 9" id="KW-0347">Helicase</keyword>
<dbReference type="EMBL" id="MAXA01000125">
    <property type="protein sequence ID" value="OHV35538.1"/>
    <property type="molecule type" value="Genomic_DNA"/>
</dbReference>
<keyword evidence="2 9" id="KW-0378">Hydrolase</keyword>
<dbReference type="Gene3D" id="3.40.50.300">
    <property type="entry name" value="P-loop containing nucleotide triphosphate hydrolases"/>
    <property type="match status" value="2"/>
</dbReference>
<organism evidence="12 13">
    <name type="scientific">Parafrankia soli</name>
    <dbReference type="NCBI Taxonomy" id="2599596"/>
    <lineage>
        <taxon>Bacteria</taxon>
        <taxon>Bacillati</taxon>
        <taxon>Actinomycetota</taxon>
        <taxon>Actinomycetes</taxon>
        <taxon>Frankiales</taxon>
        <taxon>Frankiaceae</taxon>
        <taxon>Parafrankia</taxon>
    </lineage>
</organism>
<dbReference type="EC" id="5.6.2.4" evidence="7"/>
<feature type="binding site" evidence="9">
    <location>
        <begin position="301"/>
        <end position="308"/>
    </location>
    <ligand>
        <name>ATP</name>
        <dbReference type="ChEBI" id="CHEBI:30616"/>
    </ligand>
</feature>
<dbReference type="GO" id="GO:0016887">
    <property type="term" value="F:ATP hydrolysis activity"/>
    <property type="evidence" value="ECO:0007669"/>
    <property type="project" value="RHEA"/>
</dbReference>
<evidence type="ECO:0000256" key="6">
    <source>
        <dbReference type="ARBA" id="ARBA00034617"/>
    </source>
</evidence>
<comment type="catalytic activity">
    <reaction evidence="8">
        <text>ATP + H2O = ADP + phosphate + H(+)</text>
        <dbReference type="Rhea" id="RHEA:13065"/>
        <dbReference type="ChEBI" id="CHEBI:15377"/>
        <dbReference type="ChEBI" id="CHEBI:15378"/>
        <dbReference type="ChEBI" id="CHEBI:30616"/>
        <dbReference type="ChEBI" id="CHEBI:43474"/>
        <dbReference type="ChEBI" id="CHEBI:456216"/>
        <dbReference type="EC" id="5.6.2.4"/>
    </reaction>
</comment>
<dbReference type="GO" id="GO:0005829">
    <property type="term" value="C:cytosol"/>
    <property type="evidence" value="ECO:0007669"/>
    <property type="project" value="TreeGrafter"/>
</dbReference>
<gene>
    <name evidence="12" type="ORF">BBK14_15050</name>
</gene>
<dbReference type="InterPro" id="IPR027417">
    <property type="entry name" value="P-loop_NTPase"/>
</dbReference>
<name>A0A1S1QL99_9ACTN</name>
<evidence type="ECO:0000256" key="3">
    <source>
        <dbReference type="ARBA" id="ARBA00022806"/>
    </source>
</evidence>
<dbReference type="GO" id="GO:0000725">
    <property type="term" value="P:recombinational repair"/>
    <property type="evidence" value="ECO:0007669"/>
    <property type="project" value="TreeGrafter"/>
</dbReference>
<evidence type="ECO:0000256" key="1">
    <source>
        <dbReference type="ARBA" id="ARBA00022741"/>
    </source>
</evidence>
<evidence type="ECO:0000313" key="13">
    <source>
        <dbReference type="Proteomes" id="UP000179769"/>
    </source>
</evidence>
<evidence type="ECO:0000259" key="11">
    <source>
        <dbReference type="PROSITE" id="PS51198"/>
    </source>
</evidence>
<evidence type="ECO:0000256" key="8">
    <source>
        <dbReference type="ARBA" id="ARBA00048988"/>
    </source>
</evidence>
<dbReference type="GO" id="GO:0003677">
    <property type="term" value="F:DNA binding"/>
    <property type="evidence" value="ECO:0007669"/>
    <property type="project" value="InterPro"/>
</dbReference>
<proteinExistence type="predicted"/>
<dbReference type="SUPFAM" id="SSF52540">
    <property type="entry name" value="P-loop containing nucleoside triphosphate hydrolases"/>
    <property type="match status" value="1"/>
</dbReference>
<dbReference type="PROSITE" id="PS51198">
    <property type="entry name" value="UVRD_HELICASE_ATP_BIND"/>
    <property type="match status" value="1"/>
</dbReference>
<keyword evidence="4 9" id="KW-0067">ATP-binding</keyword>
<dbReference type="GO" id="GO:0043138">
    <property type="term" value="F:3'-5' DNA helicase activity"/>
    <property type="evidence" value="ECO:0007669"/>
    <property type="project" value="UniProtKB-EC"/>
</dbReference>
<dbReference type="Pfam" id="PF13361">
    <property type="entry name" value="UvrD_C"/>
    <property type="match status" value="1"/>
</dbReference>
<keyword evidence="13" id="KW-1185">Reference proteome</keyword>
<evidence type="ECO:0000256" key="4">
    <source>
        <dbReference type="ARBA" id="ARBA00022840"/>
    </source>
</evidence>
<dbReference type="GO" id="GO:0005524">
    <property type="term" value="F:ATP binding"/>
    <property type="evidence" value="ECO:0007669"/>
    <property type="project" value="UniProtKB-UniRule"/>
</dbReference>
<dbReference type="InterPro" id="IPR000212">
    <property type="entry name" value="DNA_helicase_UvrD/REP"/>
</dbReference>
<keyword evidence="5" id="KW-0413">Isomerase</keyword>
<feature type="domain" description="UvrD-like helicase ATP-binding" evidence="11">
    <location>
        <begin position="280"/>
        <end position="583"/>
    </location>
</feature>
<evidence type="ECO:0000256" key="10">
    <source>
        <dbReference type="SAM" id="MobiDB-lite"/>
    </source>
</evidence>
<dbReference type="PANTHER" id="PTHR11070">
    <property type="entry name" value="UVRD / RECB / PCRA DNA HELICASE FAMILY MEMBER"/>
    <property type="match status" value="1"/>
</dbReference>
<protein>
    <recommendedName>
        <fullName evidence="7">DNA 3'-5' helicase</fullName>
        <ecNumber evidence="7">5.6.2.4</ecNumber>
    </recommendedName>
</protein>
<comment type="caution">
    <text evidence="12">The sequence shown here is derived from an EMBL/GenBank/DDBJ whole genome shotgun (WGS) entry which is preliminary data.</text>
</comment>